<evidence type="ECO:0000256" key="9">
    <source>
        <dbReference type="ARBA" id="ARBA00038901"/>
    </source>
</evidence>
<dbReference type="PANTHER" id="PTHR34699:SF2">
    <property type="entry name" value="NON-CANONICAL PURINE NTP PHOSPHATASE_PRRC1 DOMAIN-CONTAINING PROTEIN"/>
    <property type="match status" value="1"/>
</dbReference>
<dbReference type="AlphaFoldDB" id="A0A502ICN9"/>
<dbReference type="EC" id="3.6.1.73" evidence="9"/>
<name>A0A502ICN9_BRELA</name>
<dbReference type="EMBL" id="CP033464">
    <property type="protein sequence ID" value="QDX95596.1"/>
    <property type="molecule type" value="Genomic_DNA"/>
</dbReference>
<evidence type="ECO:0000256" key="6">
    <source>
        <dbReference type="ARBA" id="ARBA00022842"/>
    </source>
</evidence>
<dbReference type="InterPro" id="IPR029001">
    <property type="entry name" value="ITPase-like_fam"/>
</dbReference>
<proteinExistence type="predicted"/>
<comment type="cofactor">
    <cofactor evidence="1">
        <name>Mn(2+)</name>
        <dbReference type="ChEBI" id="CHEBI:29035"/>
    </cofactor>
</comment>
<dbReference type="GO" id="GO:0103023">
    <property type="term" value="F:ITPase activity"/>
    <property type="evidence" value="ECO:0007669"/>
    <property type="project" value="UniProtKB-EC"/>
</dbReference>
<organism evidence="13 14">
    <name type="scientific">Brevibacillus laterosporus</name>
    <name type="common">Bacillus laterosporus</name>
    <dbReference type="NCBI Taxonomy" id="1465"/>
    <lineage>
        <taxon>Bacteria</taxon>
        <taxon>Bacillati</taxon>
        <taxon>Bacillota</taxon>
        <taxon>Bacilli</taxon>
        <taxon>Bacillales</taxon>
        <taxon>Paenibacillaceae</taxon>
        <taxon>Brevibacillus</taxon>
    </lineage>
</organism>
<evidence type="ECO:0000256" key="5">
    <source>
        <dbReference type="ARBA" id="ARBA00022801"/>
    </source>
</evidence>
<evidence type="ECO:0000256" key="2">
    <source>
        <dbReference type="ARBA" id="ARBA00001946"/>
    </source>
</evidence>
<protein>
    <recommendedName>
        <fullName evidence="9">inosine/xanthosine triphosphatase</fullName>
        <ecNumber evidence="9">3.6.1.73</ecNumber>
    </recommendedName>
</protein>
<evidence type="ECO:0000256" key="4">
    <source>
        <dbReference type="ARBA" id="ARBA00022741"/>
    </source>
</evidence>
<comment type="cofactor">
    <cofactor evidence="2">
        <name>Mg(2+)</name>
        <dbReference type="ChEBI" id="CHEBI:18420"/>
    </cofactor>
</comment>
<accession>A0A502ICN9</accession>
<gene>
    <name evidence="13" type="ORF">EEL30_27070</name>
</gene>
<dbReference type="Proteomes" id="UP000319432">
    <property type="component" value="Chromosome"/>
</dbReference>
<evidence type="ECO:0000256" key="7">
    <source>
        <dbReference type="ARBA" id="ARBA00023080"/>
    </source>
</evidence>
<evidence type="ECO:0000256" key="8">
    <source>
        <dbReference type="ARBA" id="ARBA00023211"/>
    </source>
</evidence>
<keyword evidence="4" id="KW-0547">Nucleotide-binding</keyword>
<dbReference type="SUPFAM" id="SSF52972">
    <property type="entry name" value="ITPase-like"/>
    <property type="match status" value="1"/>
</dbReference>
<keyword evidence="8" id="KW-0464">Manganese</keyword>
<dbReference type="InterPro" id="IPR026533">
    <property type="entry name" value="NTPase/PRRC1"/>
</dbReference>
<evidence type="ECO:0000256" key="1">
    <source>
        <dbReference type="ARBA" id="ARBA00001936"/>
    </source>
</evidence>
<evidence type="ECO:0000256" key="10">
    <source>
        <dbReference type="ARBA" id="ARBA00048174"/>
    </source>
</evidence>
<keyword evidence="7" id="KW-0546">Nucleotide metabolism</keyword>
<dbReference type="Pfam" id="PF01931">
    <property type="entry name" value="NTPase_I-T"/>
    <property type="match status" value="1"/>
</dbReference>
<keyword evidence="5" id="KW-0378">Hydrolase</keyword>
<evidence type="ECO:0000256" key="3">
    <source>
        <dbReference type="ARBA" id="ARBA00022723"/>
    </source>
</evidence>
<dbReference type="GO" id="GO:0009117">
    <property type="term" value="P:nucleotide metabolic process"/>
    <property type="evidence" value="ECO:0007669"/>
    <property type="project" value="UniProtKB-KW"/>
</dbReference>
<dbReference type="PANTHER" id="PTHR34699">
    <property type="match status" value="1"/>
</dbReference>
<evidence type="ECO:0000256" key="11">
    <source>
        <dbReference type="ARBA" id="ARBA00048781"/>
    </source>
</evidence>
<keyword evidence="6" id="KW-0460">Magnesium</keyword>
<dbReference type="OrthoDB" id="164951at2"/>
<keyword evidence="14" id="KW-1185">Reference proteome</keyword>
<reference evidence="13 14" key="1">
    <citation type="submission" date="2018-11" db="EMBL/GenBank/DDBJ databases">
        <title>Phylogenetic determinants of toxin gene distribution in genomes of Brevibacillus laterosporus.</title>
        <authorList>
            <person name="Glare T.R."/>
            <person name="Durrant A."/>
            <person name="Berry C."/>
            <person name="Palma L."/>
            <person name="Ormskirk M."/>
            <person name="Cox M.O."/>
        </authorList>
    </citation>
    <scope>NUCLEOTIDE SEQUENCE [LARGE SCALE GENOMIC DNA]</scope>
    <source>
        <strain evidence="13 14">1821L</strain>
    </source>
</reference>
<dbReference type="GO" id="GO:0000166">
    <property type="term" value="F:nucleotide binding"/>
    <property type="evidence" value="ECO:0007669"/>
    <property type="project" value="UniProtKB-KW"/>
</dbReference>
<comment type="catalytic activity">
    <reaction evidence="11">
        <text>XTP + H2O = XDP + phosphate + H(+)</text>
        <dbReference type="Rhea" id="RHEA:28406"/>
        <dbReference type="ChEBI" id="CHEBI:15377"/>
        <dbReference type="ChEBI" id="CHEBI:15378"/>
        <dbReference type="ChEBI" id="CHEBI:43474"/>
        <dbReference type="ChEBI" id="CHEBI:59884"/>
        <dbReference type="ChEBI" id="CHEBI:61314"/>
        <dbReference type="EC" id="3.6.1.73"/>
    </reaction>
</comment>
<dbReference type="Gene3D" id="3.90.950.10">
    <property type="match status" value="1"/>
</dbReference>
<dbReference type="GO" id="GO:0006772">
    <property type="term" value="P:thiamine metabolic process"/>
    <property type="evidence" value="ECO:0007669"/>
    <property type="project" value="TreeGrafter"/>
</dbReference>
<evidence type="ECO:0000313" key="14">
    <source>
        <dbReference type="Proteomes" id="UP000319432"/>
    </source>
</evidence>
<evidence type="ECO:0000259" key="12">
    <source>
        <dbReference type="Pfam" id="PF01931"/>
    </source>
</evidence>
<comment type="catalytic activity">
    <reaction evidence="10">
        <text>ITP + H2O = IDP + phosphate + H(+)</text>
        <dbReference type="Rhea" id="RHEA:28330"/>
        <dbReference type="ChEBI" id="CHEBI:15377"/>
        <dbReference type="ChEBI" id="CHEBI:15378"/>
        <dbReference type="ChEBI" id="CHEBI:43474"/>
        <dbReference type="ChEBI" id="CHEBI:58280"/>
        <dbReference type="ChEBI" id="CHEBI:61402"/>
        <dbReference type="EC" id="3.6.1.73"/>
    </reaction>
</comment>
<dbReference type="GO" id="GO:0046872">
    <property type="term" value="F:metal ion binding"/>
    <property type="evidence" value="ECO:0007669"/>
    <property type="project" value="UniProtKB-KW"/>
</dbReference>
<dbReference type="InterPro" id="IPR050299">
    <property type="entry name" value="YjjX_NTPase"/>
</dbReference>
<sequence length="174" mass="18895">MFNQLALGSHNQAKQKAIFLATGIQPHCVSVPSGVSEQPLSEDETIRGAIERAKQAFEAVPNAEIGLGLEGGLAFDSIYTKQWYLISICAAWNGEVLHIGKGLAFPIPNQIGETMKTSGRELREVIDSLSGTLNSNHKEGAYGLFTEGKITRAHVFKEAVIAALTPFESDYYRS</sequence>
<evidence type="ECO:0000313" key="13">
    <source>
        <dbReference type="EMBL" id="QDX95596.1"/>
    </source>
</evidence>
<feature type="domain" description="Non-canonical purine NTP phosphatase/PRRC1" evidence="12">
    <location>
        <begin position="8"/>
        <end position="167"/>
    </location>
</feature>
<keyword evidence="3" id="KW-0479">Metal-binding</keyword>